<dbReference type="GO" id="GO:0005634">
    <property type="term" value="C:nucleus"/>
    <property type="evidence" value="ECO:0007669"/>
    <property type="project" value="TreeGrafter"/>
</dbReference>
<feature type="compositionally biased region" description="Low complexity" evidence="1">
    <location>
        <begin position="97"/>
        <end position="120"/>
    </location>
</feature>
<reference evidence="3 4" key="1">
    <citation type="submission" date="2024-04" db="EMBL/GenBank/DDBJ databases">
        <authorList>
            <person name="Fracassetti M."/>
        </authorList>
    </citation>
    <scope>NUCLEOTIDE SEQUENCE [LARGE SCALE GENOMIC DNA]</scope>
</reference>
<feature type="compositionally biased region" description="Low complexity" evidence="1">
    <location>
        <begin position="43"/>
        <end position="52"/>
    </location>
</feature>
<feature type="region of interest" description="Disordered" evidence="1">
    <location>
        <begin position="83"/>
        <end position="121"/>
    </location>
</feature>
<organism evidence="3 4">
    <name type="scientific">Linum trigynum</name>
    <dbReference type="NCBI Taxonomy" id="586398"/>
    <lineage>
        <taxon>Eukaryota</taxon>
        <taxon>Viridiplantae</taxon>
        <taxon>Streptophyta</taxon>
        <taxon>Embryophyta</taxon>
        <taxon>Tracheophyta</taxon>
        <taxon>Spermatophyta</taxon>
        <taxon>Magnoliopsida</taxon>
        <taxon>eudicotyledons</taxon>
        <taxon>Gunneridae</taxon>
        <taxon>Pentapetalae</taxon>
        <taxon>rosids</taxon>
        <taxon>fabids</taxon>
        <taxon>Malpighiales</taxon>
        <taxon>Linaceae</taxon>
        <taxon>Linum</taxon>
    </lineage>
</organism>
<evidence type="ECO:0000313" key="3">
    <source>
        <dbReference type="EMBL" id="CAL1371005.1"/>
    </source>
</evidence>
<gene>
    <name evidence="3" type="ORF">LTRI10_LOCUS13092</name>
</gene>
<sequence>MKSTNCNSSSPSSSSSPFPSPTSVIPSPTRGRLGINPDSRLISNNNNNNNSKPKPPKIRIIHIFAPEIIKTDAANFRELVQRLTGKPNHPRPPTRKSSSNNHNNNKLPLPTQTPLLPPLTIECDDGEEARAGSQYSSGYSDGNNDDNSSSSLLFGGAGGFGFEFLGKESSTTTGSGSGKIVKEENEMLWINSHDRNYSISSAKNVGGTYFGELDDGFIQELADFPVLDQNHHHHQQNYSRHQYLNHHHLHGFASEPTHFA</sequence>
<dbReference type="Pfam" id="PF05678">
    <property type="entry name" value="VQ"/>
    <property type="match status" value="1"/>
</dbReference>
<dbReference type="EMBL" id="OZ034815">
    <property type="protein sequence ID" value="CAL1371005.1"/>
    <property type="molecule type" value="Genomic_DNA"/>
</dbReference>
<dbReference type="PANTHER" id="PTHR33143">
    <property type="entry name" value="F16F4.1 PROTEIN-RELATED"/>
    <property type="match status" value="1"/>
</dbReference>
<evidence type="ECO:0000256" key="1">
    <source>
        <dbReference type="SAM" id="MobiDB-lite"/>
    </source>
</evidence>
<feature type="region of interest" description="Disordered" evidence="1">
    <location>
        <begin position="1"/>
        <end position="56"/>
    </location>
</feature>
<dbReference type="PANTHER" id="PTHR33143:SF3">
    <property type="entry name" value="VQ MOTIF-CONTAINING PROTEIN 17-RELATED"/>
    <property type="match status" value="1"/>
</dbReference>
<name>A0AAV2DBV4_9ROSI</name>
<evidence type="ECO:0000259" key="2">
    <source>
        <dbReference type="Pfam" id="PF05678"/>
    </source>
</evidence>
<proteinExistence type="predicted"/>
<dbReference type="InterPro" id="IPR008889">
    <property type="entry name" value="VQ"/>
</dbReference>
<keyword evidence="4" id="KW-1185">Reference proteome</keyword>
<dbReference type="InterPro" id="IPR039607">
    <property type="entry name" value="VQ_8/17/18/20/21/25"/>
</dbReference>
<feature type="compositionally biased region" description="Low complexity" evidence="1">
    <location>
        <begin position="8"/>
        <end position="28"/>
    </location>
</feature>
<feature type="domain" description="VQ" evidence="2">
    <location>
        <begin position="63"/>
        <end position="90"/>
    </location>
</feature>
<accession>A0AAV2DBV4</accession>
<evidence type="ECO:0000313" key="4">
    <source>
        <dbReference type="Proteomes" id="UP001497516"/>
    </source>
</evidence>
<protein>
    <recommendedName>
        <fullName evidence="2">VQ domain-containing protein</fullName>
    </recommendedName>
</protein>
<dbReference type="Proteomes" id="UP001497516">
    <property type="component" value="Chromosome 2"/>
</dbReference>
<dbReference type="AlphaFoldDB" id="A0AAV2DBV4"/>